<dbReference type="Proteomes" id="UP001374584">
    <property type="component" value="Unassembled WGS sequence"/>
</dbReference>
<sequence>MILASGARGREFDSRNTPCHLQAMYGYEIIDSEDTVKSGHSISLVESDELTLSSAPYFLFLAFIQIMMEDSVH</sequence>
<dbReference type="AlphaFoldDB" id="A0AAN9MPY3"/>
<accession>A0AAN9MPY3</accession>
<name>A0AAN9MPY3_PHACN</name>
<organism evidence="1 2">
    <name type="scientific">Phaseolus coccineus</name>
    <name type="common">Scarlet runner bean</name>
    <name type="synonym">Phaseolus multiflorus</name>
    <dbReference type="NCBI Taxonomy" id="3886"/>
    <lineage>
        <taxon>Eukaryota</taxon>
        <taxon>Viridiplantae</taxon>
        <taxon>Streptophyta</taxon>
        <taxon>Embryophyta</taxon>
        <taxon>Tracheophyta</taxon>
        <taxon>Spermatophyta</taxon>
        <taxon>Magnoliopsida</taxon>
        <taxon>eudicotyledons</taxon>
        <taxon>Gunneridae</taxon>
        <taxon>Pentapetalae</taxon>
        <taxon>rosids</taxon>
        <taxon>fabids</taxon>
        <taxon>Fabales</taxon>
        <taxon>Fabaceae</taxon>
        <taxon>Papilionoideae</taxon>
        <taxon>50 kb inversion clade</taxon>
        <taxon>NPAAA clade</taxon>
        <taxon>indigoferoid/millettioid clade</taxon>
        <taxon>Phaseoleae</taxon>
        <taxon>Phaseolus</taxon>
    </lineage>
</organism>
<proteinExistence type="predicted"/>
<reference evidence="1 2" key="1">
    <citation type="submission" date="2024-01" db="EMBL/GenBank/DDBJ databases">
        <title>The genomes of 5 underutilized Papilionoideae crops provide insights into root nodulation and disease resistanc.</title>
        <authorList>
            <person name="Jiang F."/>
        </authorList>
    </citation>
    <scope>NUCLEOTIDE SEQUENCE [LARGE SCALE GENOMIC DNA]</scope>
    <source>
        <strain evidence="1">JINMINGXINNONG_FW02</strain>
        <tissue evidence="1">Leaves</tissue>
    </source>
</reference>
<dbReference type="EMBL" id="JAYMYR010000006">
    <property type="protein sequence ID" value="KAK7356143.1"/>
    <property type="molecule type" value="Genomic_DNA"/>
</dbReference>
<evidence type="ECO:0000313" key="1">
    <source>
        <dbReference type="EMBL" id="KAK7356143.1"/>
    </source>
</evidence>
<protein>
    <submittedName>
        <fullName evidence="1">Uncharacterized protein</fullName>
    </submittedName>
</protein>
<gene>
    <name evidence="1" type="ORF">VNO80_15409</name>
</gene>
<comment type="caution">
    <text evidence="1">The sequence shown here is derived from an EMBL/GenBank/DDBJ whole genome shotgun (WGS) entry which is preliminary data.</text>
</comment>
<keyword evidence="2" id="KW-1185">Reference proteome</keyword>
<evidence type="ECO:0000313" key="2">
    <source>
        <dbReference type="Proteomes" id="UP001374584"/>
    </source>
</evidence>